<dbReference type="Proteomes" id="UP000530268">
    <property type="component" value="Unassembled WGS sequence"/>
</dbReference>
<accession>A0A7W6GZF6</accession>
<evidence type="ECO:0000313" key="1">
    <source>
        <dbReference type="EMBL" id="MBB3993871.1"/>
    </source>
</evidence>
<dbReference type="RefSeq" id="WP_184564346.1">
    <property type="nucleotide sequence ID" value="NZ_JACIEI010000003.1"/>
</dbReference>
<keyword evidence="2" id="KW-1185">Reference proteome</keyword>
<dbReference type="Gene3D" id="3.40.50.720">
    <property type="entry name" value="NAD(P)-binding Rossmann-like Domain"/>
    <property type="match status" value="1"/>
</dbReference>
<reference evidence="1 2" key="1">
    <citation type="submission" date="2020-08" db="EMBL/GenBank/DDBJ databases">
        <title>Genomic Encyclopedia of Type Strains, Phase IV (KMG-IV): sequencing the most valuable type-strain genomes for metagenomic binning, comparative biology and taxonomic classification.</title>
        <authorList>
            <person name="Goeker M."/>
        </authorList>
    </citation>
    <scope>NUCLEOTIDE SEQUENCE [LARGE SCALE GENOMIC DNA]</scope>
    <source>
        <strain evidence="1 2">DSM 102234</strain>
    </source>
</reference>
<dbReference type="Pfam" id="PF00106">
    <property type="entry name" value="adh_short"/>
    <property type="match status" value="1"/>
</dbReference>
<dbReference type="InterPro" id="IPR002347">
    <property type="entry name" value="SDR_fam"/>
</dbReference>
<sequence>MLDSETQSIRRPAGVLQGQRIMILGACSGFGHSMARVLAASGAQVVAADSNIEALQQVPGAVPMALKGAPQDAVRRVGRIWGKARLDAVLNLMPLRYPDKVDLNVAVLQSLVQGFLPALSADEGQIVTVLTRPTQALDVGAGAMGPALVSAQAAFADALHREGLSLNLINVRADAVKPARTAITGLLAQTLGPITGAELRL</sequence>
<proteinExistence type="predicted"/>
<dbReference type="SUPFAM" id="SSF51735">
    <property type="entry name" value="NAD(P)-binding Rossmann-fold domains"/>
    <property type="match status" value="1"/>
</dbReference>
<evidence type="ECO:0000313" key="2">
    <source>
        <dbReference type="Proteomes" id="UP000530268"/>
    </source>
</evidence>
<protein>
    <submittedName>
        <fullName evidence="1">NADP-dependent 3-hydroxy acid dehydrogenase YdfG</fullName>
    </submittedName>
</protein>
<dbReference type="AlphaFoldDB" id="A0A7W6GZF6"/>
<dbReference type="InterPro" id="IPR036291">
    <property type="entry name" value="NAD(P)-bd_dom_sf"/>
</dbReference>
<gene>
    <name evidence="1" type="ORF">GGR95_001502</name>
</gene>
<comment type="caution">
    <text evidence="1">The sequence shown here is derived from an EMBL/GenBank/DDBJ whole genome shotgun (WGS) entry which is preliminary data.</text>
</comment>
<dbReference type="EMBL" id="JACIEI010000003">
    <property type="protein sequence ID" value="MBB3993871.1"/>
    <property type="molecule type" value="Genomic_DNA"/>
</dbReference>
<organism evidence="1 2">
    <name type="scientific">Sulfitobacter undariae</name>
    <dbReference type="NCBI Taxonomy" id="1563671"/>
    <lineage>
        <taxon>Bacteria</taxon>
        <taxon>Pseudomonadati</taxon>
        <taxon>Pseudomonadota</taxon>
        <taxon>Alphaproteobacteria</taxon>
        <taxon>Rhodobacterales</taxon>
        <taxon>Roseobacteraceae</taxon>
        <taxon>Sulfitobacter</taxon>
    </lineage>
</organism>
<name>A0A7W6GZF6_9RHOB</name>